<dbReference type="EMBL" id="JAYKOT010000003">
    <property type="protein sequence ID" value="MEB3429871.1"/>
    <property type="molecule type" value="Genomic_DNA"/>
</dbReference>
<evidence type="ECO:0000256" key="1">
    <source>
        <dbReference type="SAM" id="Phobius"/>
    </source>
</evidence>
<dbReference type="PIRSF" id="PIRSF031501">
    <property type="entry name" value="QueT"/>
    <property type="match status" value="1"/>
</dbReference>
<feature type="transmembrane region" description="Helical" evidence="1">
    <location>
        <begin position="119"/>
        <end position="142"/>
    </location>
</feature>
<dbReference type="Pfam" id="PF06177">
    <property type="entry name" value="QueT"/>
    <property type="match status" value="1"/>
</dbReference>
<reference evidence="2 3" key="1">
    <citation type="submission" date="2024-01" db="EMBL/GenBank/DDBJ databases">
        <title>Complete genome sequence of Citroniella saccharovorans strain M6.X9, isolated from human fecal sample.</title>
        <authorList>
            <person name="Cheng G."/>
            <person name="Westerholm M."/>
            <person name="Schnurer A."/>
        </authorList>
    </citation>
    <scope>NUCLEOTIDE SEQUENCE [LARGE SCALE GENOMIC DNA]</scope>
    <source>
        <strain evidence="2 3">DSM 29873</strain>
    </source>
</reference>
<sequence>MNTKKLTRIGLVAAIYVVLTWILPMFSYGPIQFRISEILTLLAFYNPIYVLSITIGAFISNIISPLGIIDMFVGALHSFLSVYAMTKTKNIYLASIFPALFSFIIAIEILIVSDEKLSFFLITGQIMLSEFIIVSLIGVSVFKLLEKNKTFKDFVLLDGTNKVK</sequence>
<protein>
    <submittedName>
        <fullName evidence="2">QueT transporter family protein</fullName>
    </submittedName>
</protein>
<dbReference type="Proteomes" id="UP001357733">
    <property type="component" value="Unassembled WGS sequence"/>
</dbReference>
<organism evidence="2 3">
    <name type="scientific">Citroniella saccharovorans</name>
    <dbReference type="NCBI Taxonomy" id="2053367"/>
    <lineage>
        <taxon>Bacteria</taxon>
        <taxon>Bacillati</taxon>
        <taxon>Bacillota</taxon>
        <taxon>Tissierellia</taxon>
        <taxon>Tissierellales</taxon>
        <taxon>Peptoniphilaceae</taxon>
        <taxon>Citroniella</taxon>
    </lineage>
</organism>
<gene>
    <name evidence="2" type="ORF">VLK81_07605</name>
</gene>
<dbReference type="RefSeq" id="WP_324620026.1">
    <property type="nucleotide sequence ID" value="NZ_JAYKOT010000003.1"/>
</dbReference>
<name>A0AAW9MUV5_9FIRM</name>
<feature type="transmembrane region" description="Helical" evidence="1">
    <location>
        <begin position="91"/>
        <end position="113"/>
    </location>
</feature>
<evidence type="ECO:0000313" key="3">
    <source>
        <dbReference type="Proteomes" id="UP001357733"/>
    </source>
</evidence>
<comment type="caution">
    <text evidence="2">The sequence shown here is derived from an EMBL/GenBank/DDBJ whole genome shotgun (WGS) entry which is preliminary data.</text>
</comment>
<dbReference type="PANTHER" id="PTHR40044">
    <property type="entry name" value="INTEGRAL MEMBRANE PROTEIN-RELATED"/>
    <property type="match status" value="1"/>
</dbReference>
<proteinExistence type="predicted"/>
<dbReference type="PANTHER" id="PTHR40044:SF1">
    <property type="entry name" value="INTEGRAL MEMBRANE PROTEIN"/>
    <property type="match status" value="1"/>
</dbReference>
<keyword evidence="1" id="KW-0472">Membrane</keyword>
<keyword evidence="1" id="KW-0812">Transmembrane</keyword>
<accession>A0AAW9MUV5</accession>
<keyword evidence="3" id="KW-1185">Reference proteome</keyword>
<evidence type="ECO:0000313" key="2">
    <source>
        <dbReference type="EMBL" id="MEB3429871.1"/>
    </source>
</evidence>
<feature type="transmembrane region" description="Helical" evidence="1">
    <location>
        <begin position="6"/>
        <end position="26"/>
    </location>
</feature>
<dbReference type="InterPro" id="IPR010387">
    <property type="entry name" value="QueT"/>
</dbReference>
<keyword evidence="1" id="KW-1133">Transmembrane helix</keyword>
<feature type="transmembrane region" description="Helical" evidence="1">
    <location>
        <begin position="38"/>
        <end position="59"/>
    </location>
</feature>
<dbReference type="AlphaFoldDB" id="A0AAW9MUV5"/>